<dbReference type="Pfam" id="PF17681">
    <property type="entry name" value="GCP_N_terminal"/>
    <property type="match status" value="1"/>
</dbReference>
<gene>
    <name evidence="9" type="ORF">FA13DRAFT_1752088</name>
</gene>
<dbReference type="GO" id="GO:0005816">
    <property type="term" value="C:spindle pole body"/>
    <property type="evidence" value="ECO:0007669"/>
    <property type="project" value="UniProtKB-ARBA"/>
</dbReference>
<dbReference type="Pfam" id="PF04130">
    <property type="entry name" value="GCP_C_terminal"/>
    <property type="match status" value="1"/>
</dbReference>
<evidence type="ECO:0000256" key="2">
    <source>
        <dbReference type="ARBA" id="ARBA00010337"/>
    </source>
</evidence>
<proteinExistence type="inferred from homology"/>
<keyword evidence="4" id="KW-0493">Microtubule</keyword>
<feature type="region of interest" description="Disordered" evidence="6">
    <location>
        <begin position="62"/>
        <end position="136"/>
    </location>
</feature>
<dbReference type="InterPro" id="IPR042241">
    <property type="entry name" value="GCP_C_sf"/>
</dbReference>
<dbReference type="STRING" id="71717.A0A4Y7TSB3"/>
<reference evidence="9 10" key="1">
    <citation type="journal article" date="2019" name="Nat. Ecol. Evol.">
        <title>Megaphylogeny resolves global patterns of mushroom evolution.</title>
        <authorList>
            <person name="Varga T."/>
            <person name="Krizsan K."/>
            <person name="Foldi C."/>
            <person name="Dima B."/>
            <person name="Sanchez-Garcia M."/>
            <person name="Sanchez-Ramirez S."/>
            <person name="Szollosi G.J."/>
            <person name="Szarkandi J.G."/>
            <person name="Papp V."/>
            <person name="Albert L."/>
            <person name="Andreopoulos W."/>
            <person name="Angelini C."/>
            <person name="Antonin V."/>
            <person name="Barry K.W."/>
            <person name="Bougher N.L."/>
            <person name="Buchanan P."/>
            <person name="Buyck B."/>
            <person name="Bense V."/>
            <person name="Catcheside P."/>
            <person name="Chovatia M."/>
            <person name="Cooper J."/>
            <person name="Damon W."/>
            <person name="Desjardin D."/>
            <person name="Finy P."/>
            <person name="Geml J."/>
            <person name="Haridas S."/>
            <person name="Hughes K."/>
            <person name="Justo A."/>
            <person name="Karasinski D."/>
            <person name="Kautmanova I."/>
            <person name="Kiss B."/>
            <person name="Kocsube S."/>
            <person name="Kotiranta H."/>
            <person name="LaButti K.M."/>
            <person name="Lechner B.E."/>
            <person name="Liimatainen K."/>
            <person name="Lipzen A."/>
            <person name="Lukacs Z."/>
            <person name="Mihaltcheva S."/>
            <person name="Morgado L.N."/>
            <person name="Niskanen T."/>
            <person name="Noordeloos M.E."/>
            <person name="Ohm R.A."/>
            <person name="Ortiz-Santana B."/>
            <person name="Ovrebo C."/>
            <person name="Racz N."/>
            <person name="Riley R."/>
            <person name="Savchenko A."/>
            <person name="Shiryaev A."/>
            <person name="Soop K."/>
            <person name="Spirin V."/>
            <person name="Szebenyi C."/>
            <person name="Tomsovsky M."/>
            <person name="Tulloss R.E."/>
            <person name="Uehling J."/>
            <person name="Grigoriev I.V."/>
            <person name="Vagvolgyi C."/>
            <person name="Papp T."/>
            <person name="Martin F.M."/>
            <person name="Miettinen O."/>
            <person name="Hibbett D.S."/>
            <person name="Nagy L.G."/>
        </authorList>
    </citation>
    <scope>NUCLEOTIDE SEQUENCE [LARGE SCALE GENOMIC DNA]</scope>
    <source>
        <strain evidence="9 10">FP101781</strain>
    </source>
</reference>
<dbReference type="GO" id="GO:0000278">
    <property type="term" value="P:mitotic cell cycle"/>
    <property type="evidence" value="ECO:0007669"/>
    <property type="project" value="TreeGrafter"/>
</dbReference>
<dbReference type="EMBL" id="QPFP01000004">
    <property type="protein sequence ID" value="TEB37073.1"/>
    <property type="molecule type" value="Genomic_DNA"/>
</dbReference>
<dbReference type="GO" id="GO:0000922">
    <property type="term" value="C:spindle pole"/>
    <property type="evidence" value="ECO:0007669"/>
    <property type="project" value="InterPro"/>
</dbReference>
<sequence>MIMSRHTLGSVRGRDALIRKGRVDARQFRSLTTTTTTAPSHPTLVSFLLRHHLCDESPTYSDLQETLHAGSSRPPSSLSGPSRPSSSLSVARPVSRVSQVRPASSMTYRPPSAAGPSYRPASRMNRPPSRASQRNRLLPLYQALVDQVTGMKKADGGEDDGDEDRATVLVEHVAKQLESTTMNKASASQDMSTMDQVISGHTLKARVNLQDTLSKSLEHCYAKLKKHIDRQEIDLDSEIRANKLPDHLQLLIALSQPPTASTLAYADLYLGNVKNPPPGPQPLTWAQILAEEPFEGDHWEGILDPINVDDWDSTPSLSPLNSDDLALDDDDSDDGYYGGGKEDANEDGSPSPRISKVEVLPHPREDASLLEELKAKQYWREEWRTEANTESVFDLGDPSTLGPSLSRVAAKAREARYGIIGHLLTNPGQSYIDEEDMVREVLMALQGRDNIALSYANSHYAPTLSTPRLVHLSPDSQASMLNTFAKIATTLRSLRSFSEAVFSSCWSPSRHGNSPTSPHSPPSSLTRTSEAFADAVDQELRDFDAWCASREDDMCRACQGLTEPLVVSLLETQNAISNDYGDAFEGLLEIIASVFHITTELSDGGLEPTVVVQMKRSPAAHSTLLLDTLFSTLLEYTEPGFGDGMSVVESGYGDKGRTEKKSDLEEEFFIESSGVGIGMMSMGLLDPDFWKEGYCLRDTYVRVPGQSTMGEVKKTLVPEFLKHVAEAVLETGKAVGLVRALGLTLESEKGLGQLPSFGEVISSNLSNGDGDDSVEESWRGRDVNLSSLFGVSVDSLSRVVYDRLSPVCEATGGQLVNIIVDDCELWRHVNAVEDMFLMRKGDALTHFIDLVFSKIDASLSWADFHFLNTAFSDVVRVSQQATPNHEWVQLSLVRLSHRNHRDAARLIHRTVRAFEGLQIEYAVPFPLTYIFRPDVMQKCSEVFVLLMQIRRAKGVLERILVRSFGEGQGYREEMKVFYAMRSRLSWFVNTLLTFLTTYVIRVEIQRFHEKLGTARSLDEIIDFHDQHVDQIQSRCLLTGNTEVLHKAVISILDMCLHFSGIFTSYAGDTTAVHDISRQSITIKHRSRRLKRQQRNVIGFSSTSAIPPSASFRDIDSSDDDYAEGDESTGPPETSFSVVGDPGYGDNAFESIERMGKELDGLVRFVRRGVGSLSGGAGEEAATFGVLAFALEDWDL</sequence>
<dbReference type="GO" id="GO:0051321">
    <property type="term" value="P:meiotic cell cycle"/>
    <property type="evidence" value="ECO:0007669"/>
    <property type="project" value="TreeGrafter"/>
</dbReference>
<feature type="compositionally biased region" description="Low complexity" evidence="6">
    <location>
        <begin position="69"/>
        <end position="98"/>
    </location>
</feature>
<feature type="region of interest" description="Disordered" evidence="6">
    <location>
        <begin position="314"/>
        <end position="355"/>
    </location>
</feature>
<dbReference type="GO" id="GO:0005874">
    <property type="term" value="C:microtubule"/>
    <property type="evidence" value="ECO:0007669"/>
    <property type="project" value="UniProtKB-KW"/>
</dbReference>
<comment type="caution">
    <text evidence="9">The sequence shown here is derived from an EMBL/GenBank/DDBJ whole genome shotgun (WGS) entry which is preliminary data.</text>
</comment>
<feature type="domain" description="Gamma tubulin complex component C-terminal" evidence="7">
    <location>
        <begin position="825"/>
        <end position="1091"/>
    </location>
</feature>
<keyword evidence="10" id="KW-1185">Reference proteome</keyword>
<dbReference type="PANTHER" id="PTHR19302">
    <property type="entry name" value="GAMMA TUBULIN COMPLEX PROTEIN"/>
    <property type="match status" value="1"/>
</dbReference>
<evidence type="ECO:0000313" key="9">
    <source>
        <dbReference type="EMBL" id="TEB37073.1"/>
    </source>
</evidence>
<comment type="similarity">
    <text evidence="2">Belongs to the TUBGCP family.</text>
</comment>
<dbReference type="InterPro" id="IPR007259">
    <property type="entry name" value="GCP"/>
</dbReference>
<evidence type="ECO:0000256" key="6">
    <source>
        <dbReference type="SAM" id="MobiDB-lite"/>
    </source>
</evidence>
<dbReference type="GO" id="GO:0051011">
    <property type="term" value="F:microtubule minus-end binding"/>
    <property type="evidence" value="ECO:0007669"/>
    <property type="project" value="TreeGrafter"/>
</dbReference>
<feature type="compositionally biased region" description="Acidic residues" evidence="6">
    <location>
        <begin position="1116"/>
        <end position="1126"/>
    </location>
</feature>
<feature type="region of interest" description="Disordered" evidence="6">
    <location>
        <begin position="1101"/>
        <end position="1141"/>
    </location>
</feature>
<evidence type="ECO:0000259" key="7">
    <source>
        <dbReference type="Pfam" id="PF04130"/>
    </source>
</evidence>
<name>A0A4Y7TSB3_COPMI</name>
<feature type="domain" description="Gamma tubulin complex component protein N-terminal" evidence="8">
    <location>
        <begin position="438"/>
        <end position="576"/>
    </location>
</feature>
<dbReference type="GO" id="GO:0031122">
    <property type="term" value="P:cytoplasmic microtubule organization"/>
    <property type="evidence" value="ECO:0007669"/>
    <property type="project" value="TreeGrafter"/>
</dbReference>
<dbReference type="AlphaFoldDB" id="A0A4Y7TSB3"/>
<feature type="compositionally biased region" description="Low complexity" evidence="6">
    <location>
        <begin position="514"/>
        <end position="527"/>
    </location>
</feature>
<dbReference type="InterPro" id="IPR040457">
    <property type="entry name" value="GCP_C"/>
</dbReference>
<dbReference type="Gene3D" id="1.20.120.1900">
    <property type="entry name" value="Gamma-tubulin complex, C-terminal domain"/>
    <property type="match status" value="1"/>
</dbReference>
<evidence type="ECO:0000256" key="1">
    <source>
        <dbReference type="ARBA" id="ARBA00004245"/>
    </source>
</evidence>
<feature type="compositionally biased region" description="Low complexity" evidence="6">
    <location>
        <begin position="314"/>
        <end position="324"/>
    </location>
</feature>
<evidence type="ECO:0000256" key="5">
    <source>
        <dbReference type="ARBA" id="ARBA00023212"/>
    </source>
</evidence>
<dbReference type="GO" id="GO:0000930">
    <property type="term" value="C:gamma-tubulin complex"/>
    <property type="evidence" value="ECO:0007669"/>
    <property type="project" value="UniProtKB-ARBA"/>
</dbReference>
<comment type="subcellular location">
    <subcellularLocation>
        <location evidence="1">Cytoplasm</location>
        <location evidence="1">Cytoskeleton</location>
    </subcellularLocation>
</comment>
<protein>
    <recommendedName>
        <fullName evidence="11">Spindle pole body component</fullName>
    </recommendedName>
</protein>
<accession>A0A4Y7TSB3</accession>
<evidence type="ECO:0008006" key="11">
    <source>
        <dbReference type="Google" id="ProtNLM"/>
    </source>
</evidence>
<organism evidence="9 10">
    <name type="scientific">Coprinellus micaceus</name>
    <name type="common">Glistening ink-cap mushroom</name>
    <name type="synonym">Coprinus micaceus</name>
    <dbReference type="NCBI Taxonomy" id="71717"/>
    <lineage>
        <taxon>Eukaryota</taxon>
        <taxon>Fungi</taxon>
        <taxon>Dikarya</taxon>
        <taxon>Basidiomycota</taxon>
        <taxon>Agaricomycotina</taxon>
        <taxon>Agaricomycetes</taxon>
        <taxon>Agaricomycetidae</taxon>
        <taxon>Agaricales</taxon>
        <taxon>Agaricineae</taxon>
        <taxon>Psathyrellaceae</taxon>
        <taxon>Coprinellus</taxon>
    </lineage>
</organism>
<dbReference type="PANTHER" id="PTHR19302:SF33">
    <property type="entry name" value="GAMMA-TUBULIN COMPLEX COMPONENT 5"/>
    <property type="match status" value="1"/>
</dbReference>
<evidence type="ECO:0000259" key="8">
    <source>
        <dbReference type="Pfam" id="PF17681"/>
    </source>
</evidence>
<dbReference type="GO" id="GO:0043015">
    <property type="term" value="F:gamma-tubulin binding"/>
    <property type="evidence" value="ECO:0007669"/>
    <property type="project" value="InterPro"/>
</dbReference>
<dbReference type="OrthoDB" id="66546at2759"/>
<evidence type="ECO:0000256" key="4">
    <source>
        <dbReference type="ARBA" id="ARBA00022701"/>
    </source>
</evidence>
<evidence type="ECO:0000313" key="10">
    <source>
        <dbReference type="Proteomes" id="UP000298030"/>
    </source>
</evidence>
<dbReference type="Proteomes" id="UP000298030">
    <property type="component" value="Unassembled WGS sequence"/>
</dbReference>
<dbReference type="GO" id="GO:0051225">
    <property type="term" value="P:spindle assembly"/>
    <property type="evidence" value="ECO:0007669"/>
    <property type="project" value="TreeGrafter"/>
</dbReference>
<evidence type="ECO:0000256" key="3">
    <source>
        <dbReference type="ARBA" id="ARBA00022490"/>
    </source>
</evidence>
<dbReference type="InterPro" id="IPR041470">
    <property type="entry name" value="GCP_N"/>
</dbReference>
<keyword evidence="3" id="KW-0963">Cytoplasm</keyword>
<feature type="compositionally biased region" description="Acidic residues" evidence="6">
    <location>
        <begin position="325"/>
        <end position="334"/>
    </location>
</feature>
<feature type="region of interest" description="Disordered" evidence="6">
    <location>
        <begin position="508"/>
        <end position="527"/>
    </location>
</feature>
<dbReference type="GO" id="GO:0007020">
    <property type="term" value="P:microtubule nucleation"/>
    <property type="evidence" value="ECO:0007669"/>
    <property type="project" value="InterPro"/>
</dbReference>
<keyword evidence="5" id="KW-0206">Cytoskeleton</keyword>